<protein>
    <submittedName>
        <fullName evidence="2">GL15864</fullName>
    </submittedName>
</protein>
<dbReference type="Proteomes" id="UP000008744">
    <property type="component" value="Unassembled WGS sequence"/>
</dbReference>
<feature type="compositionally biased region" description="Gly residues" evidence="1">
    <location>
        <begin position="56"/>
        <end position="65"/>
    </location>
</feature>
<dbReference type="OMA" id="YSEGTHK"/>
<proteinExistence type="predicted"/>
<evidence type="ECO:0000256" key="1">
    <source>
        <dbReference type="SAM" id="MobiDB-lite"/>
    </source>
</evidence>
<organism evidence="3">
    <name type="scientific">Drosophila persimilis</name>
    <name type="common">Fruit fly</name>
    <dbReference type="NCBI Taxonomy" id="7234"/>
    <lineage>
        <taxon>Eukaryota</taxon>
        <taxon>Metazoa</taxon>
        <taxon>Ecdysozoa</taxon>
        <taxon>Arthropoda</taxon>
        <taxon>Hexapoda</taxon>
        <taxon>Insecta</taxon>
        <taxon>Pterygota</taxon>
        <taxon>Neoptera</taxon>
        <taxon>Endopterygota</taxon>
        <taxon>Diptera</taxon>
        <taxon>Brachycera</taxon>
        <taxon>Muscomorpha</taxon>
        <taxon>Ephydroidea</taxon>
        <taxon>Drosophilidae</taxon>
        <taxon>Drosophila</taxon>
        <taxon>Sophophora</taxon>
    </lineage>
</organism>
<dbReference type="HOGENOM" id="CLU_1742489_0_0_1"/>
<dbReference type="STRING" id="7234.B4H0W3"/>
<dbReference type="PhylomeDB" id="B4H0W3"/>
<evidence type="ECO:0000313" key="3">
    <source>
        <dbReference type="Proteomes" id="UP000008744"/>
    </source>
</evidence>
<feature type="region of interest" description="Disordered" evidence="1">
    <location>
        <begin position="35"/>
        <end position="66"/>
    </location>
</feature>
<sequence>MHCSLCSTALGFYTPMKASPMDSLFQLGVTRYALPDSSSSSSSGSNSNNSSNGCSPAGGGAGNGGKATTTLFNGNGSIMGIGEGLIKDGGNCVEEDAAAAGTNTNGTGGKKLNCDADGEDDDYHPTATPGGGVVYSEGTQKTDLLY</sequence>
<feature type="compositionally biased region" description="Low complexity" evidence="1">
    <location>
        <begin position="37"/>
        <end position="55"/>
    </location>
</feature>
<name>B4H0W3_DROPE</name>
<dbReference type="OrthoDB" id="6517071at2759"/>
<feature type="compositionally biased region" description="Polar residues" evidence="1">
    <location>
        <begin position="137"/>
        <end position="146"/>
    </location>
</feature>
<accession>B4H0W3</accession>
<dbReference type="EMBL" id="CH479201">
    <property type="protein sequence ID" value="EDW29879.1"/>
    <property type="molecule type" value="Genomic_DNA"/>
</dbReference>
<feature type="region of interest" description="Disordered" evidence="1">
    <location>
        <begin position="99"/>
        <end position="146"/>
    </location>
</feature>
<gene>
    <name evidence="2" type="primary">Dper\GL15864</name>
    <name evidence="2" type="ORF">Dper_GL15864</name>
</gene>
<reference evidence="2 3" key="1">
    <citation type="journal article" date="2007" name="Nature">
        <title>Evolution of genes and genomes on the Drosophila phylogeny.</title>
        <authorList>
            <consortium name="Drosophila 12 Genomes Consortium"/>
            <person name="Clark A.G."/>
            <person name="Eisen M.B."/>
            <person name="Smith D.R."/>
            <person name="Bergman C.M."/>
            <person name="Oliver B."/>
            <person name="Markow T.A."/>
            <person name="Kaufman T.C."/>
            <person name="Kellis M."/>
            <person name="Gelbart W."/>
            <person name="Iyer V.N."/>
            <person name="Pollard D.A."/>
            <person name="Sackton T.B."/>
            <person name="Larracuente A.M."/>
            <person name="Singh N.D."/>
            <person name="Abad J.P."/>
            <person name="Abt D.N."/>
            <person name="Adryan B."/>
            <person name="Aguade M."/>
            <person name="Akashi H."/>
            <person name="Anderson W.W."/>
            <person name="Aquadro C.F."/>
            <person name="Ardell D.H."/>
            <person name="Arguello R."/>
            <person name="Artieri C.G."/>
            <person name="Barbash D.A."/>
            <person name="Barker D."/>
            <person name="Barsanti P."/>
            <person name="Batterham P."/>
            <person name="Batzoglou S."/>
            <person name="Begun D."/>
            <person name="Bhutkar A."/>
            <person name="Blanco E."/>
            <person name="Bosak S.A."/>
            <person name="Bradley R.K."/>
            <person name="Brand A.D."/>
            <person name="Brent M.R."/>
            <person name="Brooks A.N."/>
            <person name="Brown R.H."/>
            <person name="Butlin R.K."/>
            <person name="Caggese C."/>
            <person name="Calvi B.R."/>
            <person name="Bernardo de Carvalho A."/>
            <person name="Caspi A."/>
            <person name="Castrezana S."/>
            <person name="Celniker S.E."/>
            <person name="Chang J.L."/>
            <person name="Chapple C."/>
            <person name="Chatterji S."/>
            <person name="Chinwalla A."/>
            <person name="Civetta A."/>
            <person name="Clifton S.W."/>
            <person name="Comeron J.M."/>
            <person name="Costello J.C."/>
            <person name="Coyne J.A."/>
            <person name="Daub J."/>
            <person name="David R.G."/>
            <person name="Delcher A.L."/>
            <person name="Delehaunty K."/>
            <person name="Do C.B."/>
            <person name="Ebling H."/>
            <person name="Edwards K."/>
            <person name="Eickbush T."/>
            <person name="Evans J.D."/>
            <person name="Filipski A."/>
            <person name="Findeiss S."/>
            <person name="Freyhult E."/>
            <person name="Fulton L."/>
            <person name="Fulton R."/>
            <person name="Garcia A.C."/>
            <person name="Gardiner A."/>
            <person name="Garfield D.A."/>
            <person name="Garvin B.E."/>
            <person name="Gibson G."/>
            <person name="Gilbert D."/>
            <person name="Gnerre S."/>
            <person name="Godfrey J."/>
            <person name="Good R."/>
            <person name="Gotea V."/>
            <person name="Gravely B."/>
            <person name="Greenberg A.J."/>
            <person name="Griffiths-Jones S."/>
            <person name="Gross S."/>
            <person name="Guigo R."/>
            <person name="Gustafson E.A."/>
            <person name="Haerty W."/>
            <person name="Hahn M.W."/>
            <person name="Halligan D.L."/>
            <person name="Halpern A.L."/>
            <person name="Halter G.M."/>
            <person name="Han M.V."/>
            <person name="Heger A."/>
            <person name="Hillier L."/>
            <person name="Hinrichs A.S."/>
            <person name="Holmes I."/>
            <person name="Hoskins R.A."/>
            <person name="Hubisz M.J."/>
            <person name="Hultmark D."/>
            <person name="Huntley M.A."/>
            <person name="Jaffe D.B."/>
            <person name="Jagadeeshan S."/>
            <person name="Jeck W.R."/>
            <person name="Johnson J."/>
            <person name="Jones C.D."/>
            <person name="Jordan W.C."/>
            <person name="Karpen G.H."/>
            <person name="Kataoka E."/>
            <person name="Keightley P.D."/>
            <person name="Kheradpour P."/>
            <person name="Kirkness E.F."/>
            <person name="Koerich L.B."/>
            <person name="Kristiansen K."/>
            <person name="Kudrna D."/>
            <person name="Kulathinal R.J."/>
            <person name="Kumar S."/>
            <person name="Kwok R."/>
            <person name="Lander E."/>
            <person name="Langley C.H."/>
            <person name="Lapoint R."/>
            <person name="Lazzaro B.P."/>
            <person name="Lee S.J."/>
            <person name="Levesque L."/>
            <person name="Li R."/>
            <person name="Lin C.F."/>
            <person name="Lin M.F."/>
            <person name="Lindblad-Toh K."/>
            <person name="Llopart A."/>
            <person name="Long M."/>
            <person name="Low L."/>
            <person name="Lozovsky E."/>
            <person name="Lu J."/>
            <person name="Luo M."/>
            <person name="Machado C.A."/>
            <person name="Makalowski W."/>
            <person name="Marzo M."/>
            <person name="Matsuda M."/>
            <person name="Matzkin L."/>
            <person name="McAllister B."/>
            <person name="McBride C.S."/>
            <person name="McKernan B."/>
            <person name="McKernan K."/>
            <person name="Mendez-Lago M."/>
            <person name="Minx P."/>
            <person name="Mollenhauer M.U."/>
            <person name="Montooth K."/>
            <person name="Mount S.M."/>
            <person name="Mu X."/>
            <person name="Myers E."/>
            <person name="Negre B."/>
            <person name="Newfeld S."/>
            <person name="Nielsen R."/>
            <person name="Noor M.A."/>
            <person name="O'Grady P."/>
            <person name="Pachter L."/>
            <person name="Papaceit M."/>
            <person name="Parisi M.J."/>
            <person name="Parisi M."/>
            <person name="Parts L."/>
            <person name="Pedersen J.S."/>
            <person name="Pesole G."/>
            <person name="Phillippy A.M."/>
            <person name="Ponting C.P."/>
            <person name="Pop M."/>
            <person name="Porcelli D."/>
            <person name="Powell J.R."/>
            <person name="Prohaska S."/>
            <person name="Pruitt K."/>
            <person name="Puig M."/>
            <person name="Quesneville H."/>
            <person name="Ram K.R."/>
            <person name="Rand D."/>
            <person name="Rasmussen M.D."/>
            <person name="Reed L.K."/>
            <person name="Reenan R."/>
            <person name="Reily A."/>
            <person name="Remington K.A."/>
            <person name="Rieger T.T."/>
            <person name="Ritchie M.G."/>
            <person name="Robin C."/>
            <person name="Rogers Y.H."/>
            <person name="Rohde C."/>
            <person name="Rozas J."/>
            <person name="Rubenfield M.J."/>
            <person name="Ruiz A."/>
            <person name="Russo S."/>
            <person name="Salzberg S.L."/>
            <person name="Sanchez-Gracia A."/>
            <person name="Saranga D.J."/>
            <person name="Sato H."/>
            <person name="Schaeffer S.W."/>
            <person name="Schatz M.C."/>
            <person name="Schlenke T."/>
            <person name="Schwartz R."/>
            <person name="Segarra C."/>
            <person name="Singh R.S."/>
            <person name="Sirot L."/>
            <person name="Sirota M."/>
            <person name="Sisneros N.B."/>
            <person name="Smith C.D."/>
            <person name="Smith T.F."/>
            <person name="Spieth J."/>
            <person name="Stage D.E."/>
            <person name="Stark A."/>
            <person name="Stephan W."/>
            <person name="Strausberg R.L."/>
            <person name="Strempel S."/>
            <person name="Sturgill D."/>
            <person name="Sutton G."/>
            <person name="Sutton G.G."/>
            <person name="Tao W."/>
            <person name="Teichmann S."/>
            <person name="Tobari Y.N."/>
            <person name="Tomimura Y."/>
            <person name="Tsolas J.M."/>
            <person name="Valente V.L."/>
            <person name="Venter E."/>
            <person name="Venter J.C."/>
            <person name="Vicario S."/>
            <person name="Vieira F.G."/>
            <person name="Vilella A.J."/>
            <person name="Villasante A."/>
            <person name="Walenz B."/>
            <person name="Wang J."/>
            <person name="Wasserman M."/>
            <person name="Watts T."/>
            <person name="Wilson D."/>
            <person name="Wilson R.K."/>
            <person name="Wing R.A."/>
            <person name="Wolfner M.F."/>
            <person name="Wong A."/>
            <person name="Wong G.K."/>
            <person name="Wu C.I."/>
            <person name="Wu G."/>
            <person name="Yamamoto D."/>
            <person name="Yang H.P."/>
            <person name="Yang S.P."/>
            <person name="Yorke J.A."/>
            <person name="Yoshida K."/>
            <person name="Zdobnov E."/>
            <person name="Zhang P."/>
            <person name="Zhang Y."/>
            <person name="Zimin A.V."/>
            <person name="Baldwin J."/>
            <person name="Abdouelleil A."/>
            <person name="Abdulkadir J."/>
            <person name="Abebe A."/>
            <person name="Abera B."/>
            <person name="Abreu J."/>
            <person name="Acer S.C."/>
            <person name="Aftuck L."/>
            <person name="Alexander A."/>
            <person name="An P."/>
            <person name="Anderson E."/>
            <person name="Anderson S."/>
            <person name="Arachi H."/>
            <person name="Azer M."/>
            <person name="Bachantsang P."/>
            <person name="Barry A."/>
            <person name="Bayul T."/>
            <person name="Berlin A."/>
            <person name="Bessette D."/>
            <person name="Bloom T."/>
            <person name="Blye J."/>
            <person name="Boguslavskiy L."/>
            <person name="Bonnet C."/>
            <person name="Boukhgalter B."/>
            <person name="Bourzgui I."/>
            <person name="Brown A."/>
            <person name="Cahill P."/>
            <person name="Channer S."/>
            <person name="Cheshatsang Y."/>
            <person name="Chuda L."/>
            <person name="Citroen M."/>
            <person name="Collymore A."/>
            <person name="Cooke P."/>
            <person name="Costello M."/>
            <person name="D'Aco K."/>
            <person name="Daza R."/>
            <person name="De Haan G."/>
            <person name="DeGray S."/>
            <person name="DeMaso C."/>
            <person name="Dhargay N."/>
            <person name="Dooley K."/>
            <person name="Dooley E."/>
            <person name="Doricent M."/>
            <person name="Dorje P."/>
            <person name="Dorjee K."/>
            <person name="Dupes A."/>
            <person name="Elong R."/>
            <person name="Falk J."/>
            <person name="Farina A."/>
            <person name="Faro S."/>
            <person name="Ferguson D."/>
            <person name="Fisher S."/>
            <person name="Foley C.D."/>
            <person name="Franke A."/>
            <person name="Friedrich D."/>
            <person name="Gadbois L."/>
            <person name="Gearin G."/>
            <person name="Gearin C.R."/>
            <person name="Giannoukos G."/>
            <person name="Goode T."/>
            <person name="Graham J."/>
            <person name="Grandbois E."/>
            <person name="Grewal S."/>
            <person name="Gyaltsen K."/>
            <person name="Hafez N."/>
            <person name="Hagos B."/>
            <person name="Hall J."/>
            <person name="Henson C."/>
            <person name="Hollinger A."/>
            <person name="Honan T."/>
            <person name="Huard M.D."/>
            <person name="Hughes L."/>
            <person name="Hurhula B."/>
            <person name="Husby M.E."/>
            <person name="Kamat A."/>
            <person name="Kanga B."/>
            <person name="Kashin S."/>
            <person name="Khazanovich D."/>
            <person name="Kisner P."/>
            <person name="Lance K."/>
            <person name="Lara M."/>
            <person name="Lee W."/>
            <person name="Lennon N."/>
            <person name="Letendre F."/>
            <person name="LeVine R."/>
            <person name="Lipovsky A."/>
            <person name="Liu X."/>
            <person name="Liu J."/>
            <person name="Liu S."/>
            <person name="Lokyitsang T."/>
            <person name="Lokyitsang Y."/>
            <person name="Lubonja R."/>
            <person name="Lui A."/>
            <person name="MacDonald P."/>
            <person name="Magnisalis V."/>
            <person name="Maru K."/>
            <person name="Matthews C."/>
            <person name="McCusker W."/>
            <person name="McDonough S."/>
            <person name="Mehta T."/>
            <person name="Meldrim J."/>
            <person name="Meneus L."/>
            <person name="Mihai O."/>
            <person name="Mihalev A."/>
            <person name="Mihova T."/>
            <person name="Mittelman R."/>
            <person name="Mlenga V."/>
            <person name="Montmayeur A."/>
            <person name="Mulrain L."/>
            <person name="Navidi A."/>
            <person name="Naylor J."/>
            <person name="Negash T."/>
            <person name="Nguyen T."/>
            <person name="Nguyen N."/>
            <person name="Nicol R."/>
            <person name="Norbu C."/>
            <person name="Norbu N."/>
            <person name="Novod N."/>
            <person name="O'Neill B."/>
            <person name="Osman S."/>
            <person name="Markiewicz E."/>
            <person name="Oyono O.L."/>
            <person name="Patti C."/>
            <person name="Phunkhang P."/>
            <person name="Pierre F."/>
            <person name="Priest M."/>
            <person name="Raghuraman S."/>
            <person name="Rege F."/>
            <person name="Reyes R."/>
            <person name="Rise C."/>
            <person name="Rogov P."/>
            <person name="Ross K."/>
            <person name="Ryan E."/>
            <person name="Settipalli S."/>
            <person name="Shea T."/>
            <person name="Sherpa N."/>
            <person name="Shi L."/>
            <person name="Shih D."/>
            <person name="Sparrow T."/>
            <person name="Spaulding J."/>
            <person name="Stalker J."/>
            <person name="Stange-Thomann N."/>
            <person name="Stavropoulos S."/>
            <person name="Stone C."/>
            <person name="Strader C."/>
            <person name="Tesfaye S."/>
            <person name="Thomson T."/>
            <person name="Thoulutsang Y."/>
            <person name="Thoulutsang D."/>
            <person name="Topham K."/>
            <person name="Topping I."/>
            <person name="Tsamla T."/>
            <person name="Vassiliev H."/>
            <person name="Vo A."/>
            <person name="Wangchuk T."/>
            <person name="Wangdi T."/>
            <person name="Weiand M."/>
            <person name="Wilkinson J."/>
            <person name="Wilson A."/>
            <person name="Yadav S."/>
            <person name="Young G."/>
            <person name="Yu Q."/>
            <person name="Zembek L."/>
            <person name="Zhong D."/>
            <person name="Zimmer A."/>
            <person name="Zwirko Z."/>
            <person name="Jaffe D.B."/>
            <person name="Alvarez P."/>
            <person name="Brockman W."/>
            <person name="Butler J."/>
            <person name="Chin C."/>
            <person name="Gnerre S."/>
            <person name="Grabherr M."/>
            <person name="Kleber M."/>
            <person name="Mauceli E."/>
            <person name="MacCallum I."/>
        </authorList>
    </citation>
    <scope>NUCLEOTIDE SEQUENCE [LARGE SCALE GENOMIC DNA]</scope>
    <source>
        <strain evidence="3">MSH-3 / Tucson 14011-0111.49</strain>
    </source>
</reference>
<keyword evidence="3" id="KW-1185">Reference proteome</keyword>
<dbReference type="AlphaFoldDB" id="B4H0W3"/>
<evidence type="ECO:0000313" key="2">
    <source>
        <dbReference type="EMBL" id="EDW29879.1"/>
    </source>
</evidence>